<dbReference type="GO" id="GO:0043565">
    <property type="term" value="F:sequence-specific DNA binding"/>
    <property type="evidence" value="ECO:0007669"/>
    <property type="project" value="InterPro"/>
</dbReference>
<dbReference type="GO" id="GO:0043200">
    <property type="term" value="P:response to amino acid"/>
    <property type="evidence" value="ECO:0007669"/>
    <property type="project" value="TreeGrafter"/>
</dbReference>
<evidence type="ECO:0000313" key="5">
    <source>
        <dbReference type="EMBL" id="KIP51593.1"/>
    </source>
</evidence>
<evidence type="ECO:0000256" key="1">
    <source>
        <dbReference type="ARBA" id="ARBA00023015"/>
    </source>
</evidence>
<dbReference type="PANTHER" id="PTHR30154:SF34">
    <property type="entry name" value="TRANSCRIPTIONAL REGULATOR AZLB"/>
    <property type="match status" value="1"/>
</dbReference>
<gene>
    <name evidence="5" type="ORF">SD72_14430</name>
</gene>
<dbReference type="InterPro" id="IPR000485">
    <property type="entry name" value="AsnC-type_HTH_dom"/>
</dbReference>
<evidence type="ECO:0000259" key="4">
    <source>
        <dbReference type="Pfam" id="PF13404"/>
    </source>
</evidence>
<proteinExistence type="predicted"/>
<keyword evidence="2" id="KW-0238">DNA-binding</keyword>
<dbReference type="InterPro" id="IPR036388">
    <property type="entry name" value="WH-like_DNA-bd_sf"/>
</dbReference>
<keyword evidence="1" id="KW-0805">Transcription regulation</keyword>
<comment type="caution">
    <text evidence="5">The sequence shown here is derived from an EMBL/GenBank/DDBJ whole genome shotgun (WGS) entry which is preliminary data.</text>
</comment>
<sequence>MESIGATDELRARVLDELRQDGRASYAHIAAKHGSTRRVVTHIVQTALEREELRITVSVSPDLLGLERFAYVQIALDGPISEARAAVVAMPETTFVAEITGSYALDAELRAGPDPHLRDTIDTIRQLPNVRELRVHHYDSIEINLYSPLRTGRTGFVVDDADRAIVRHLQRDGRATFRQLGDTAGISASGARLRLTRLTDNGAVKVVGIPTRGSHAAALTVGAGIQVRGPIGPALARVRELAPEFLAVSSGGYDLIATLSGSSHDEILHLTDQLRSCNEIARVDTWANLRMLKEQYGEGDRISAAGTAGTAR</sequence>
<reference evidence="5 6" key="1">
    <citation type="submission" date="2015-01" db="EMBL/GenBank/DDBJ databases">
        <title>Draft genome sequence of Leucobacter komagatae strain VKM ST2845.</title>
        <authorList>
            <person name="Karlyshev A.V."/>
            <person name="Kudryashova E.B."/>
        </authorList>
    </citation>
    <scope>NUCLEOTIDE SEQUENCE [LARGE SCALE GENOMIC DNA]</scope>
    <source>
        <strain evidence="5 6">VKM ST2845</strain>
    </source>
</reference>
<dbReference type="GO" id="GO:0005829">
    <property type="term" value="C:cytosol"/>
    <property type="evidence" value="ECO:0007669"/>
    <property type="project" value="TreeGrafter"/>
</dbReference>
<dbReference type="Gene3D" id="3.30.70.920">
    <property type="match status" value="1"/>
</dbReference>
<dbReference type="Pfam" id="PF13404">
    <property type="entry name" value="HTH_AsnC-type"/>
    <property type="match status" value="1"/>
</dbReference>
<protein>
    <recommendedName>
        <fullName evidence="4">HTH asnC-type domain-containing protein</fullName>
    </recommendedName>
</protein>
<name>A0A0D0IQ39_9MICO</name>
<evidence type="ECO:0000313" key="6">
    <source>
        <dbReference type="Proteomes" id="UP000032120"/>
    </source>
</evidence>
<dbReference type="SMART" id="SM00344">
    <property type="entry name" value="HTH_ASNC"/>
    <property type="match status" value="2"/>
</dbReference>
<feature type="domain" description="HTH asnC-type" evidence="4">
    <location>
        <begin position="159"/>
        <end position="198"/>
    </location>
</feature>
<dbReference type="Proteomes" id="UP000032120">
    <property type="component" value="Unassembled WGS sequence"/>
</dbReference>
<dbReference type="InterPro" id="IPR019888">
    <property type="entry name" value="Tscrpt_reg_AsnC-like"/>
</dbReference>
<dbReference type="PANTHER" id="PTHR30154">
    <property type="entry name" value="LEUCINE-RESPONSIVE REGULATORY PROTEIN"/>
    <property type="match status" value="1"/>
</dbReference>
<accession>A0A0D0IQ39</accession>
<dbReference type="EMBL" id="JXSQ01000029">
    <property type="protein sequence ID" value="KIP51593.1"/>
    <property type="molecule type" value="Genomic_DNA"/>
</dbReference>
<dbReference type="InterPro" id="IPR036390">
    <property type="entry name" value="WH_DNA-bd_sf"/>
</dbReference>
<organism evidence="5 6">
    <name type="scientific">Leucobacter komagatae</name>
    <dbReference type="NCBI Taxonomy" id="55969"/>
    <lineage>
        <taxon>Bacteria</taxon>
        <taxon>Bacillati</taxon>
        <taxon>Actinomycetota</taxon>
        <taxon>Actinomycetes</taxon>
        <taxon>Micrococcales</taxon>
        <taxon>Microbacteriaceae</taxon>
        <taxon>Leucobacter</taxon>
    </lineage>
</organism>
<keyword evidence="3" id="KW-0804">Transcription</keyword>
<dbReference type="InterPro" id="IPR011008">
    <property type="entry name" value="Dimeric_a/b-barrel"/>
</dbReference>
<dbReference type="RefSeq" id="WP_042545170.1">
    <property type="nucleotide sequence ID" value="NZ_JXSQ01000029.1"/>
</dbReference>
<dbReference type="OrthoDB" id="3526090at2"/>
<dbReference type="AlphaFoldDB" id="A0A0D0IQ39"/>
<dbReference type="SUPFAM" id="SSF46785">
    <property type="entry name" value="Winged helix' DNA-binding domain"/>
    <property type="match status" value="1"/>
</dbReference>
<keyword evidence="6" id="KW-1185">Reference proteome</keyword>
<dbReference type="Gene3D" id="1.10.10.10">
    <property type="entry name" value="Winged helix-like DNA-binding domain superfamily/Winged helix DNA-binding domain"/>
    <property type="match status" value="1"/>
</dbReference>
<dbReference type="PRINTS" id="PR00033">
    <property type="entry name" value="HTHASNC"/>
</dbReference>
<evidence type="ECO:0000256" key="3">
    <source>
        <dbReference type="ARBA" id="ARBA00023163"/>
    </source>
</evidence>
<dbReference type="SUPFAM" id="SSF54909">
    <property type="entry name" value="Dimeric alpha+beta barrel"/>
    <property type="match status" value="1"/>
</dbReference>
<evidence type="ECO:0000256" key="2">
    <source>
        <dbReference type="ARBA" id="ARBA00023125"/>
    </source>
</evidence>